<protein>
    <submittedName>
        <fullName evidence="3">6750_t:CDS:1</fullName>
    </submittedName>
</protein>
<feature type="non-terminal residue" evidence="3">
    <location>
        <position position="311"/>
    </location>
</feature>
<sequence>MSLSKPTSSSTTSGKPTLPQAYGYLTIVQSGTAIVFSTVLVTHLSAIALANFGGINLTNKAIILGRVFYQNRLLEPIVVFGAFWGHALAGLAKRGIKLYWKYRKADIRKLYGEVYEKVEKIVEDETNEQGQVVRQKITTKTTTTITSSYLSRASALLLPFHILAGYLLFPLAATHLYVMRILPKRELGDSSSINATYATLAFRKFPKTSYLITTGLICFGVYHVVSGIPAATRVLCGAACKKKNGGEKPPALTEKEKQKQRNIKHGVIGVTTGVLLGGMYWIGGRFGRDQIRIPQRVQYLQLYGRVLPDSW</sequence>
<comment type="caution">
    <text evidence="3">The sequence shown here is derived from an EMBL/GenBank/DDBJ whole genome shotgun (WGS) entry which is preliminary data.</text>
</comment>
<organism evidence="3 4">
    <name type="scientific">Paraglomus occultum</name>
    <dbReference type="NCBI Taxonomy" id="144539"/>
    <lineage>
        <taxon>Eukaryota</taxon>
        <taxon>Fungi</taxon>
        <taxon>Fungi incertae sedis</taxon>
        <taxon>Mucoromycota</taxon>
        <taxon>Glomeromycotina</taxon>
        <taxon>Glomeromycetes</taxon>
        <taxon>Paraglomerales</taxon>
        <taxon>Paraglomeraceae</taxon>
        <taxon>Paraglomus</taxon>
    </lineage>
</organism>
<reference evidence="3" key="1">
    <citation type="submission" date="2021-06" db="EMBL/GenBank/DDBJ databases">
        <authorList>
            <person name="Kallberg Y."/>
            <person name="Tangrot J."/>
            <person name="Rosling A."/>
        </authorList>
    </citation>
    <scope>NUCLEOTIDE SEQUENCE</scope>
    <source>
        <strain evidence="3">IA702</strain>
    </source>
</reference>
<evidence type="ECO:0000256" key="1">
    <source>
        <dbReference type="SAM" id="Phobius"/>
    </source>
</evidence>
<dbReference type="GO" id="GO:0055088">
    <property type="term" value="P:lipid homeostasis"/>
    <property type="evidence" value="ECO:0007669"/>
    <property type="project" value="InterPro"/>
</dbReference>
<dbReference type="AlphaFoldDB" id="A0A9N9DGB8"/>
<dbReference type="InterPro" id="IPR012472">
    <property type="entry name" value="MCP1_TM"/>
</dbReference>
<dbReference type="OrthoDB" id="10259513at2759"/>
<accession>A0A9N9DGB8</accession>
<keyword evidence="1" id="KW-1133">Transmembrane helix</keyword>
<evidence type="ECO:0000259" key="2">
    <source>
        <dbReference type="Pfam" id="PF07950"/>
    </source>
</evidence>
<keyword evidence="1" id="KW-0472">Membrane</keyword>
<feature type="transmembrane region" description="Helical" evidence="1">
    <location>
        <begin position="156"/>
        <end position="178"/>
    </location>
</feature>
<dbReference type="Proteomes" id="UP000789572">
    <property type="component" value="Unassembled WGS sequence"/>
</dbReference>
<feature type="transmembrane region" description="Helical" evidence="1">
    <location>
        <begin position="33"/>
        <end position="52"/>
    </location>
</feature>
<proteinExistence type="predicted"/>
<dbReference type="Pfam" id="PF07950">
    <property type="entry name" value="MCP1_TM"/>
    <property type="match status" value="1"/>
</dbReference>
<dbReference type="PANTHER" id="PTHR38409:SF1">
    <property type="entry name" value="MITOCHONDRIAL ADAPTER PROTEIN MCP1"/>
    <property type="match status" value="1"/>
</dbReference>
<dbReference type="PANTHER" id="PTHR38409">
    <property type="entry name" value="MDM10-COMPLEMENTING PROTEIN 1"/>
    <property type="match status" value="1"/>
</dbReference>
<dbReference type="EMBL" id="CAJVPJ010003361">
    <property type="protein sequence ID" value="CAG8638955.1"/>
    <property type="molecule type" value="Genomic_DNA"/>
</dbReference>
<keyword evidence="4" id="KW-1185">Reference proteome</keyword>
<feature type="transmembrane region" description="Helical" evidence="1">
    <location>
        <begin position="265"/>
        <end position="283"/>
    </location>
</feature>
<feature type="domain" description="Mitochondrial adapter protein MCP1 transmembrane" evidence="2">
    <location>
        <begin position="170"/>
        <end position="286"/>
    </location>
</feature>
<keyword evidence="1" id="KW-0812">Transmembrane</keyword>
<dbReference type="InterPro" id="IPR039960">
    <property type="entry name" value="MCP1"/>
</dbReference>
<gene>
    <name evidence="3" type="ORF">POCULU_LOCUS9313</name>
</gene>
<evidence type="ECO:0000313" key="3">
    <source>
        <dbReference type="EMBL" id="CAG8638955.1"/>
    </source>
</evidence>
<evidence type="ECO:0000313" key="4">
    <source>
        <dbReference type="Proteomes" id="UP000789572"/>
    </source>
</evidence>
<name>A0A9N9DGB8_9GLOM</name>